<protein>
    <submittedName>
        <fullName evidence="1">RNA chaperone Hfq</fullName>
    </submittedName>
</protein>
<dbReference type="AlphaFoldDB" id="A0A7W9SPW8"/>
<dbReference type="Pfam" id="PF17209">
    <property type="entry name" value="Hfq"/>
    <property type="match status" value="1"/>
</dbReference>
<gene>
    <name evidence="1" type="ORF">HNQ39_002427</name>
</gene>
<dbReference type="GO" id="GO:0003723">
    <property type="term" value="F:RNA binding"/>
    <property type="evidence" value="ECO:0007669"/>
    <property type="project" value="InterPro"/>
</dbReference>
<dbReference type="GO" id="GO:0006355">
    <property type="term" value="P:regulation of DNA-templated transcription"/>
    <property type="evidence" value="ECO:0007669"/>
    <property type="project" value="InterPro"/>
</dbReference>
<dbReference type="RefSeq" id="WP_184195968.1">
    <property type="nucleotide sequence ID" value="NZ_JACHGW010000002.1"/>
</dbReference>
<reference evidence="1 2" key="1">
    <citation type="submission" date="2020-08" db="EMBL/GenBank/DDBJ databases">
        <title>Genomic Encyclopedia of Type Strains, Phase IV (KMG-IV): sequencing the most valuable type-strain genomes for metagenomic binning, comparative biology and taxonomic classification.</title>
        <authorList>
            <person name="Goeker M."/>
        </authorList>
    </citation>
    <scope>NUCLEOTIDE SEQUENCE [LARGE SCALE GENOMIC DNA]</scope>
    <source>
        <strain evidence="1 2">DSM 23562</strain>
    </source>
</reference>
<keyword evidence="2" id="KW-1185">Reference proteome</keyword>
<proteinExistence type="predicted"/>
<dbReference type="EMBL" id="JACHGW010000002">
    <property type="protein sequence ID" value="MBB6050636.1"/>
    <property type="molecule type" value="Genomic_DNA"/>
</dbReference>
<organism evidence="1 2">
    <name type="scientific">Armatimonas rosea</name>
    <dbReference type="NCBI Taxonomy" id="685828"/>
    <lineage>
        <taxon>Bacteria</taxon>
        <taxon>Bacillati</taxon>
        <taxon>Armatimonadota</taxon>
        <taxon>Armatimonadia</taxon>
        <taxon>Armatimonadales</taxon>
        <taxon>Armatimonadaceae</taxon>
        <taxon>Armatimonas</taxon>
    </lineage>
</organism>
<dbReference type="SUPFAM" id="SSF50182">
    <property type="entry name" value="Sm-like ribonucleoproteins"/>
    <property type="match status" value="1"/>
</dbReference>
<dbReference type="InterPro" id="IPR005001">
    <property type="entry name" value="Hfq"/>
</dbReference>
<comment type="caution">
    <text evidence="1">The sequence shown here is derived from an EMBL/GenBank/DDBJ whole genome shotgun (WGS) entry which is preliminary data.</text>
</comment>
<evidence type="ECO:0000313" key="2">
    <source>
        <dbReference type="Proteomes" id="UP000520814"/>
    </source>
</evidence>
<evidence type="ECO:0000313" key="1">
    <source>
        <dbReference type="EMBL" id="MBB6050636.1"/>
    </source>
</evidence>
<dbReference type="Proteomes" id="UP000520814">
    <property type="component" value="Unassembled WGS sequence"/>
</dbReference>
<dbReference type="InterPro" id="IPR010920">
    <property type="entry name" value="LSM_dom_sf"/>
</dbReference>
<accession>A0A7W9SPW8</accession>
<name>A0A7W9SPW8_ARMRO</name>
<dbReference type="Gene3D" id="2.30.30.100">
    <property type="match status" value="1"/>
</dbReference>
<sequence length="75" mass="8551">MDFGPSRDRMPTIQLSSAAMIRLRDEHATLAFLLVNGQTLTGQVKWFDDFTINVLTTEGREITLQKHAVIYYHVA</sequence>